<gene>
    <name evidence="2" type="ORF">Ahy_B06g082054</name>
</gene>
<keyword evidence="3" id="KW-1185">Reference proteome</keyword>
<dbReference type="AlphaFoldDB" id="A0A444YMM9"/>
<evidence type="ECO:0000313" key="3">
    <source>
        <dbReference type="Proteomes" id="UP000289738"/>
    </source>
</evidence>
<organism evidence="2 3">
    <name type="scientific">Arachis hypogaea</name>
    <name type="common">Peanut</name>
    <dbReference type="NCBI Taxonomy" id="3818"/>
    <lineage>
        <taxon>Eukaryota</taxon>
        <taxon>Viridiplantae</taxon>
        <taxon>Streptophyta</taxon>
        <taxon>Embryophyta</taxon>
        <taxon>Tracheophyta</taxon>
        <taxon>Spermatophyta</taxon>
        <taxon>Magnoliopsida</taxon>
        <taxon>eudicotyledons</taxon>
        <taxon>Gunneridae</taxon>
        <taxon>Pentapetalae</taxon>
        <taxon>rosids</taxon>
        <taxon>fabids</taxon>
        <taxon>Fabales</taxon>
        <taxon>Fabaceae</taxon>
        <taxon>Papilionoideae</taxon>
        <taxon>50 kb inversion clade</taxon>
        <taxon>dalbergioids sensu lato</taxon>
        <taxon>Dalbergieae</taxon>
        <taxon>Pterocarpus clade</taxon>
        <taxon>Arachis</taxon>
    </lineage>
</organism>
<proteinExistence type="predicted"/>
<dbReference type="InterPro" id="IPR004330">
    <property type="entry name" value="FAR1_DNA_bnd_dom"/>
</dbReference>
<accession>A0A444YMM9</accession>
<sequence>MEYNFVEPLCRVPFSVSNDNSSNPHDNVPNHVVVEGEQSNKTMQLSDVTEVGNEEMDLSYELWTLPDYGCLRKDEIPRVRMWFAQLQLAQEFYVSYAKKVGFATKIRMTTCEKMTKEPINQAIYCNGEGFRGSRVKAPTWKNTISAAGCKARLFVKFDREKQD</sequence>
<evidence type="ECO:0000259" key="1">
    <source>
        <dbReference type="Pfam" id="PF03101"/>
    </source>
</evidence>
<name>A0A444YMM9_ARAHY</name>
<dbReference type="PANTHER" id="PTHR46328">
    <property type="entry name" value="FAR-RED IMPAIRED RESPONSIVE (FAR1) FAMILY PROTEIN-RELATED"/>
    <property type="match status" value="1"/>
</dbReference>
<comment type="caution">
    <text evidence="2">The sequence shown here is derived from an EMBL/GenBank/DDBJ whole genome shotgun (WGS) entry which is preliminary data.</text>
</comment>
<dbReference type="EMBL" id="SDMP01000016">
    <property type="protein sequence ID" value="RYR03203.1"/>
    <property type="molecule type" value="Genomic_DNA"/>
</dbReference>
<dbReference type="Proteomes" id="UP000289738">
    <property type="component" value="Chromosome B06"/>
</dbReference>
<feature type="domain" description="FAR1" evidence="1">
    <location>
        <begin position="91"/>
        <end position="160"/>
    </location>
</feature>
<reference evidence="2 3" key="1">
    <citation type="submission" date="2019-01" db="EMBL/GenBank/DDBJ databases">
        <title>Sequencing of cultivated peanut Arachis hypogaea provides insights into genome evolution and oil improvement.</title>
        <authorList>
            <person name="Chen X."/>
        </authorList>
    </citation>
    <scope>NUCLEOTIDE SEQUENCE [LARGE SCALE GENOMIC DNA]</scope>
    <source>
        <strain evidence="3">cv. Fuhuasheng</strain>
        <tissue evidence="2">Leaves</tissue>
    </source>
</reference>
<protein>
    <recommendedName>
        <fullName evidence="1">FAR1 domain-containing protein</fullName>
    </recommendedName>
</protein>
<evidence type="ECO:0000313" key="2">
    <source>
        <dbReference type="EMBL" id="RYR03203.1"/>
    </source>
</evidence>
<dbReference type="Pfam" id="PF03101">
    <property type="entry name" value="FAR1"/>
    <property type="match status" value="1"/>
</dbReference>